<name>A0A2G8SH03_9APHY</name>
<sequence length="258" mass="29225">MSMNGPSNRPVGQKDTPLNPQWRVLPVAPWSLARLRSYINPMFPQGTIVALSNEILVGQATPTRYEGQGPQDLVVSTQVRIYKWCENTTAFNHTTPDGGKRANSIQEKHLFDPVTSQRAPRGGWPLGKQVKLHIADATSYTTARIYPKQSEDPRGVVIPVQTGIVGEVTKAMTATDRPRTKTQEMSSTREDWWYVLEVGVRKEKWEWVKCQSWIPVKELEPLHSRDRVAIEHDTQIRATKDRPARLTVMSSPVPRNTH</sequence>
<dbReference type="Proteomes" id="UP000230002">
    <property type="component" value="Unassembled WGS sequence"/>
</dbReference>
<comment type="caution">
    <text evidence="2">The sequence shown here is derived from an EMBL/GenBank/DDBJ whole genome shotgun (WGS) entry which is preliminary data.</text>
</comment>
<feature type="region of interest" description="Disordered" evidence="1">
    <location>
        <begin position="1"/>
        <end position="20"/>
    </location>
</feature>
<organism evidence="2 3">
    <name type="scientific">Ganoderma sinense ZZ0214-1</name>
    <dbReference type="NCBI Taxonomy" id="1077348"/>
    <lineage>
        <taxon>Eukaryota</taxon>
        <taxon>Fungi</taxon>
        <taxon>Dikarya</taxon>
        <taxon>Basidiomycota</taxon>
        <taxon>Agaricomycotina</taxon>
        <taxon>Agaricomycetes</taxon>
        <taxon>Polyporales</taxon>
        <taxon>Polyporaceae</taxon>
        <taxon>Ganoderma</taxon>
    </lineage>
</organism>
<dbReference type="EMBL" id="AYKW01000008">
    <property type="protein sequence ID" value="PIL33031.1"/>
    <property type="molecule type" value="Genomic_DNA"/>
</dbReference>
<proteinExistence type="predicted"/>
<evidence type="ECO:0000313" key="2">
    <source>
        <dbReference type="EMBL" id="PIL33031.1"/>
    </source>
</evidence>
<dbReference type="AlphaFoldDB" id="A0A2G8SH03"/>
<keyword evidence="3" id="KW-1185">Reference proteome</keyword>
<accession>A0A2G8SH03</accession>
<protein>
    <submittedName>
        <fullName evidence="2">Uncharacterized protein</fullName>
    </submittedName>
</protein>
<gene>
    <name evidence="2" type="ORF">GSI_04480</name>
</gene>
<reference evidence="2 3" key="1">
    <citation type="journal article" date="2015" name="Sci. Rep.">
        <title>Chromosome-level genome map provides insights into diverse defense mechanisms in the medicinal fungus Ganoderma sinense.</title>
        <authorList>
            <person name="Zhu Y."/>
            <person name="Xu J."/>
            <person name="Sun C."/>
            <person name="Zhou S."/>
            <person name="Xu H."/>
            <person name="Nelson D.R."/>
            <person name="Qian J."/>
            <person name="Song J."/>
            <person name="Luo H."/>
            <person name="Xiang L."/>
            <person name="Li Y."/>
            <person name="Xu Z."/>
            <person name="Ji A."/>
            <person name="Wang L."/>
            <person name="Lu S."/>
            <person name="Hayward A."/>
            <person name="Sun W."/>
            <person name="Li X."/>
            <person name="Schwartz D.C."/>
            <person name="Wang Y."/>
            <person name="Chen S."/>
        </authorList>
    </citation>
    <scope>NUCLEOTIDE SEQUENCE [LARGE SCALE GENOMIC DNA]</scope>
    <source>
        <strain evidence="2 3">ZZ0214-1</strain>
    </source>
</reference>
<evidence type="ECO:0000313" key="3">
    <source>
        <dbReference type="Proteomes" id="UP000230002"/>
    </source>
</evidence>
<evidence type="ECO:0000256" key="1">
    <source>
        <dbReference type="SAM" id="MobiDB-lite"/>
    </source>
</evidence>